<accession>A0A7C9BEW0</accession>
<evidence type="ECO:0000256" key="2">
    <source>
        <dbReference type="ARBA" id="ARBA00023002"/>
    </source>
</evidence>
<dbReference type="Gene3D" id="3.40.50.720">
    <property type="entry name" value="NAD(P)-binding Rossmann-like Domain"/>
    <property type="match status" value="2"/>
</dbReference>
<dbReference type="SUPFAM" id="SSF51735">
    <property type="entry name" value="NAD(P)-binding Rossmann-fold domains"/>
    <property type="match status" value="1"/>
</dbReference>
<protein>
    <submittedName>
        <fullName evidence="7">2-hydroxyacid dehydrogenase</fullName>
    </submittedName>
</protein>
<keyword evidence="2 4" id="KW-0560">Oxidoreductase</keyword>
<dbReference type="InterPro" id="IPR029753">
    <property type="entry name" value="D-isomer_DH_CS"/>
</dbReference>
<feature type="domain" description="D-isomer specific 2-hydroxyacid dehydrogenase NAD-binding" evidence="6">
    <location>
        <begin position="110"/>
        <end position="297"/>
    </location>
</feature>
<dbReference type="RefSeq" id="WP_152763378.1">
    <property type="nucleotide sequence ID" value="NZ_WHLY01000002.1"/>
</dbReference>
<dbReference type="GO" id="GO:0051287">
    <property type="term" value="F:NAD binding"/>
    <property type="evidence" value="ECO:0007669"/>
    <property type="project" value="InterPro"/>
</dbReference>
<dbReference type="Pfam" id="PF02826">
    <property type="entry name" value="2-Hacid_dh_C"/>
    <property type="match status" value="1"/>
</dbReference>
<proteinExistence type="inferred from homology"/>
<dbReference type="PROSITE" id="PS00671">
    <property type="entry name" value="D_2_HYDROXYACID_DH_3"/>
    <property type="match status" value="1"/>
</dbReference>
<comment type="caution">
    <text evidence="7">The sequence shown here is derived from an EMBL/GenBank/DDBJ whole genome shotgun (WGS) entry which is preliminary data.</text>
</comment>
<name>A0A7C9BEW0_9BACT</name>
<dbReference type="AlphaFoldDB" id="A0A7C9BEW0"/>
<dbReference type="FunFam" id="3.40.50.720:FF:000041">
    <property type="entry name" value="D-3-phosphoglycerate dehydrogenase"/>
    <property type="match status" value="1"/>
</dbReference>
<gene>
    <name evidence="7" type="ORF">GBK04_21820</name>
</gene>
<dbReference type="GO" id="GO:0006564">
    <property type="term" value="P:L-serine biosynthetic process"/>
    <property type="evidence" value="ECO:0007669"/>
    <property type="project" value="UniProtKB-ARBA"/>
</dbReference>
<dbReference type="Proteomes" id="UP000479293">
    <property type="component" value="Unassembled WGS sequence"/>
</dbReference>
<dbReference type="EMBL" id="WHLY01000002">
    <property type="protein sequence ID" value="MPR35916.1"/>
    <property type="molecule type" value="Genomic_DNA"/>
</dbReference>
<evidence type="ECO:0000313" key="7">
    <source>
        <dbReference type="EMBL" id="MPR35916.1"/>
    </source>
</evidence>
<dbReference type="GO" id="GO:0004617">
    <property type="term" value="F:phosphoglycerate dehydrogenase activity"/>
    <property type="evidence" value="ECO:0007669"/>
    <property type="project" value="UniProtKB-ARBA"/>
</dbReference>
<organism evidence="7 8">
    <name type="scientific">Salmonirosea aquatica</name>
    <dbReference type="NCBI Taxonomy" id="2654236"/>
    <lineage>
        <taxon>Bacteria</taxon>
        <taxon>Pseudomonadati</taxon>
        <taxon>Bacteroidota</taxon>
        <taxon>Cytophagia</taxon>
        <taxon>Cytophagales</taxon>
        <taxon>Spirosomataceae</taxon>
        <taxon>Salmonirosea</taxon>
    </lineage>
</organism>
<evidence type="ECO:0000259" key="6">
    <source>
        <dbReference type="Pfam" id="PF02826"/>
    </source>
</evidence>
<dbReference type="CDD" id="cd12183">
    <property type="entry name" value="LDH_like_2"/>
    <property type="match status" value="1"/>
</dbReference>
<evidence type="ECO:0000256" key="1">
    <source>
        <dbReference type="ARBA" id="ARBA00005854"/>
    </source>
</evidence>
<comment type="similarity">
    <text evidence="1 4">Belongs to the D-isomer specific 2-hydroxyacid dehydrogenase family.</text>
</comment>
<dbReference type="PANTHER" id="PTHR43026">
    <property type="entry name" value="2-HYDROXYACID DEHYDROGENASE HOMOLOG 1-RELATED"/>
    <property type="match status" value="1"/>
</dbReference>
<dbReference type="PROSITE" id="PS00065">
    <property type="entry name" value="D_2_HYDROXYACID_DH_1"/>
    <property type="match status" value="1"/>
</dbReference>
<keyword evidence="8" id="KW-1185">Reference proteome</keyword>
<evidence type="ECO:0000256" key="4">
    <source>
        <dbReference type="RuleBase" id="RU003719"/>
    </source>
</evidence>
<dbReference type="PANTHER" id="PTHR43026:SF1">
    <property type="entry name" value="2-HYDROXYACID DEHYDROGENASE HOMOLOG 1-RELATED"/>
    <property type="match status" value="1"/>
</dbReference>
<sequence>MKTALFSTKPYDRHYFDRYASEYKQELTYFENRLDLRSAPLAGGYDAVCAFVNDQLDRPVLTLLAENGVKLIALRCAGYNHVDIDAAQELGLIVVRVPAYSPHAVAEHAVALILTLNRKIHKAYNRVREGNFALDRLEGFDLYKKTVGVIGTGKIGQVFCTIMQGFGCRVLAYDPYPNEALAQQGVTYATIEEVLSQSDIVSLHCPLTPENHHLINAGTLRQMKEGVMLINTSRGALIDTKAILHALKHRKVGYLGIDVYEQETDFFFQDLSEEIITDDALMRLISFPNVLITSHQGFFTEEALTEIARITLTNLTNYERGEFIEANTVVHGQVTGR</sequence>
<dbReference type="InterPro" id="IPR058205">
    <property type="entry name" value="D-LDH-like"/>
</dbReference>
<reference evidence="7 8" key="1">
    <citation type="submission" date="2019-10" db="EMBL/GenBank/DDBJ databases">
        <title>Draft Genome Sequence of Cytophagaceae sp. SJW1-29.</title>
        <authorList>
            <person name="Choi A."/>
        </authorList>
    </citation>
    <scope>NUCLEOTIDE SEQUENCE [LARGE SCALE GENOMIC DNA]</scope>
    <source>
        <strain evidence="7 8">SJW1-29</strain>
    </source>
</reference>
<evidence type="ECO:0000256" key="3">
    <source>
        <dbReference type="ARBA" id="ARBA00023027"/>
    </source>
</evidence>
<dbReference type="Pfam" id="PF00389">
    <property type="entry name" value="2-Hacid_dh"/>
    <property type="match status" value="1"/>
</dbReference>
<dbReference type="InterPro" id="IPR029752">
    <property type="entry name" value="D-isomer_DH_CS1"/>
</dbReference>
<evidence type="ECO:0000259" key="5">
    <source>
        <dbReference type="Pfam" id="PF00389"/>
    </source>
</evidence>
<evidence type="ECO:0000313" key="8">
    <source>
        <dbReference type="Proteomes" id="UP000479293"/>
    </source>
</evidence>
<dbReference type="InterPro" id="IPR006140">
    <property type="entry name" value="D-isomer_DH_NAD-bd"/>
</dbReference>
<keyword evidence="3" id="KW-0520">NAD</keyword>
<dbReference type="InterPro" id="IPR006139">
    <property type="entry name" value="D-isomer_2_OHA_DH_cat_dom"/>
</dbReference>
<dbReference type="SUPFAM" id="SSF52283">
    <property type="entry name" value="Formate/glycerate dehydrogenase catalytic domain-like"/>
    <property type="match status" value="1"/>
</dbReference>
<feature type="domain" description="D-isomer specific 2-hydroxyacid dehydrogenase catalytic" evidence="5">
    <location>
        <begin position="6"/>
        <end position="322"/>
    </location>
</feature>
<dbReference type="GO" id="GO:0047545">
    <property type="term" value="F:(S)-2-hydroxyglutarate dehydrogenase activity"/>
    <property type="evidence" value="ECO:0007669"/>
    <property type="project" value="UniProtKB-ARBA"/>
</dbReference>
<dbReference type="PROSITE" id="PS00670">
    <property type="entry name" value="D_2_HYDROXYACID_DH_2"/>
    <property type="match status" value="1"/>
</dbReference>
<dbReference type="InterPro" id="IPR036291">
    <property type="entry name" value="NAD(P)-bd_dom_sf"/>
</dbReference>
<dbReference type="GO" id="GO:0008720">
    <property type="term" value="F:D-lactate dehydrogenase (NAD+) activity"/>
    <property type="evidence" value="ECO:0007669"/>
    <property type="project" value="TreeGrafter"/>
</dbReference>